<evidence type="ECO:0000313" key="3">
    <source>
        <dbReference type="EMBL" id="RXF72833.1"/>
    </source>
</evidence>
<evidence type="ECO:0000256" key="2">
    <source>
        <dbReference type="SAM" id="SignalP"/>
    </source>
</evidence>
<accession>A0A4Q0MHQ1</accession>
<comment type="caution">
    <text evidence="3">The sequence shown here is derived from an EMBL/GenBank/DDBJ whole genome shotgun (WGS) entry which is preliminary data.</text>
</comment>
<evidence type="ECO:0008006" key="5">
    <source>
        <dbReference type="Google" id="ProtNLM"/>
    </source>
</evidence>
<name>A0A4Q0MHQ1_9HYPH</name>
<organism evidence="3 4">
    <name type="scientific">Hansschlegelia zhihuaiae</name>
    <dbReference type="NCBI Taxonomy" id="405005"/>
    <lineage>
        <taxon>Bacteria</taxon>
        <taxon>Pseudomonadati</taxon>
        <taxon>Pseudomonadota</taxon>
        <taxon>Alphaproteobacteria</taxon>
        <taxon>Hyphomicrobiales</taxon>
        <taxon>Methylopilaceae</taxon>
        <taxon>Hansschlegelia</taxon>
    </lineage>
</organism>
<sequence length="128" mass="12656">MAARRKAWGSWGAIFAAYLLVVQAALAGLALGAQAAEPAFGPLGQILCSGGPIPLDGAPTPSQHKSTPDCCAPGCPMLGGGMAPPAAASPAAVPTVETVTERLSSADAPVNSSRAWASKRPRGPPSAV</sequence>
<dbReference type="RefSeq" id="WP_128777994.1">
    <property type="nucleotide sequence ID" value="NZ_RYFI01000012.1"/>
</dbReference>
<reference evidence="3 4" key="1">
    <citation type="submission" date="2018-12" db="EMBL/GenBank/DDBJ databases">
        <title>bacterium Hansschlegelia zhihuaiae S113.</title>
        <authorList>
            <person name="He J."/>
        </authorList>
    </citation>
    <scope>NUCLEOTIDE SEQUENCE [LARGE SCALE GENOMIC DNA]</scope>
    <source>
        <strain evidence="3 4">S 113</strain>
    </source>
</reference>
<dbReference type="AlphaFoldDB" id="A0A4Q0MHQ1"/>
<feature type="region of interest" description="Disordered" evidence="1">
    <location>
        <begin position="86"/>
        <end position="128"/>
    </location>
</feature>
<protein>
    <recommendedName>
        <fullName evidence="5">DUF2946 domain-containing protein</fullName>
    </recommendedName>
</protein>
<evidence type="ECO:0000256" key="1">
    <source>
        <dbReference type="SAM" id="MobiDB-lite"/>
    </source>
</evidence>
<keyword evidence="2" id="KW-0732">Signal</keyword>
<dbReference type="Proteomes" id="UP000289708">
    <property type="component" value="Unassembled WGS sequence"/>
</dbReference>
<proteinExistence type="predicted"/>
<dbReference type="EMBL" id="RYFI01000012">
    <property type="protein sequence ID" value="RXF72833.1"/>
    <property type="molecule type" value="Genomic_DNA"/>
</dbReference>
<keyword evidence="4" id="KW-1185">Reference proteome</keyword>
<feature type="signal peptide" evidence="2">
    <location>
        <begin position="1"/>
        <end position="35"/>
    </location>
</feature>
<feature type="chain" id="PRO_5020675791" description="DUF2946 domain-containing protein" evidence="2">
    <location>
        <begin position="36"/>
        <end position="128"/>
    </location>
</feature>
<evidence type="ECO:0000313" key="4">
    <source>
        <dbReference type="Proteomes" id="UP000289708"/>
    </source>
</evidence>
<gene>
    <name evidence="3" type="ORF">EK403_13455</name>
</gene>